<feature type="transmembrane region" description="Helical" evidence="1">
    <location>
        <begin position="12"/>
        <end position="34"/>
    </location>
</feature>
<feature type="transmembrane region" description="Helical" evidence="1">
    <location>
        <begin position="521"/>
        <end position="540"/>
    </location>
</feature>
<keyword evidence="1" id="KW-1133">Transmembrane helix</keyword>
<dbReference type="EMBL" id="CP022133">
    <property type="protein sequence ID" value="ASG66840.1"/>
    <property type="molecule type" value="Genomic_DNA"/>
</dbReference>
<name>A0ABM6LW56_9GAMM</name>
<dbReference type="InterPro" id="IPR027463">
    <property type="entry name" value="AcrB_DN_DC_subdom"/>
</dbReference>
<feature type="transmembrane region" description="Helical" evidence="1">
    <location>
        <begin position="435"/>
        <end position="458"/>
    </location>
</feature>
<reference evidence="2 3" key="1">
    <citation type="submission" date="2017-06" db="EMBL/GenBank/DDBJ databases">
        <title>Complete genome sequence of Idiomarina piscisalsi strain 10PY1A isolated from soil of Soudi Arabia.</title>
        <authorList>
            <person name="Kim M.-C."/>
            <person name="Jung B.K."/>
            <person name="Budiyanto F."/>
            <person name="Nzila A."/>
            <person name="Shin J.-H."/>
        </authorList>
    </citation>
    <scope>NUCLEOTIDE SEQUENCE [LARGE SCALE GENOMIC DNA]</scope>
    <source>
        <strain evidence="2 3">10PY1A</strain>
    </source>
</reference>
<feature type="transmembrane region" description="Helical" evidence="1">
    <location>
        <begin position="849"/>
        <end position="868"/>
    </location>
</feature>
<feature type="transmembrane region" description="Helical" evidence="1">
    <location>
        <begin position="361"/>
        <end position="381"/>
    </location>
</feature>
<dbReference type="PRINTS" id="PR00702">
    <property type="entry name" value="ACRIFLAVINRP"/>
</dbReference>
<dbReference type="PANTHER" id="PTHR32063">
    <property type="match status" value="1"/>
</dbReference>
<accession>A0ABM6LW56</accession>
<dbReference type="Gene3D" id="3.30.70.1320">
    <property type="entry name" value="Multidrug efflux transporter AcrB pore domain like"/>
    <property type="match status" value="1"/>
</dbReference>
<feature type="transmembrane region" description="Helical" evidence="1">
    <location>
        <begin position="387"/>
        <end position="407"/>
    </location>
</feature>
<dbReference type="Proteomes" id="UP000197717">
    <property type="component" value="Chromosome"/>
</dbReference>
<keyword evidence="3" id="KW-1185">Reference proteome</keyword>
<dbReference type="Gene3D" id="3.30.2090.10">
    <property type="entry name" value="Multidrug efflux transporter AcrB TolC docking domain, DN and DC subdomains"/>
    <property type="match status" value="2"/>
</dbReference>
<organism evidence="2 3">
    <name type="scientific">Idiomarina piscisalsi</name>
    <dbReference type="NCBI Taxonomy" id="1096243"/>
    <lineage>
        <taxon>Bacteria</taxon>
        <taxon>Pseudomonadati</taxon>
        <taxon>Pseudomonadota</taxon>
        <taxon>Gammaproteobacteria</taxon>
        <taxon>Alteromonadales</taxon>
        <taxon>Idiomarinaceae</taxon>
        <taxon>Idiomarina</taxon>
    </lineage>
</organism>
<dbReference type="SUPFAM" id="SSF82866">
    <property type="entry name" value="Multidrug efflux transporter AcrB transmembrane domain"/>
    <property type="match status" value="2"/>
</dbReference>
<evidence type="ECO:0000256" key="1">
    <source>
        <dbReference type="SAM" id="Phobius"/>
    </source>
</evidence>
<feature type="transmembrane region" description="Helical" evidence="1">
    <location>
        <begin position="981"/>
        <end position="1008"/>
    </location>
</feature>
<keyword evidence="1" id="KW-0472">Membrane</keyword>
<evidence type="ECO:0000313" key="3">
    <source>
        <dbReference type="Proteomes" id="UP000197717"/>
    </source>
</evidence>
<dbReference type="Gene3D" id="3.30.70.1440">
    <property type="entry name" value="Multidrug efflux transporter AcrB pore domain"/>
    <property type="match status" value="1"/>
</dbReference>
<dbReference type="Pfam" id="PF00873">
    <property type="entry name" value="ACR_tran"/>
    <property type="match status" value="1"/>
</dbReference>
<feature type="transmembrane region" description="Helical" evidence="1">
    <location>
        <begin position="334"/>
        <end position="354"/>
    </location>
</feature>
<dbReference type="SUPFAM" id="SSF82714">
    <property type="entry name" value="Multidrug efflux transporter AcrB TolC docking domain, DN and DC subdomains"/>
    <property type="match status" value="2"/>
</dbReference>
<keyword evidence="1" id="KW-0812">Transmembrane</keyword>
<dbReference type="Gene3D" id="1.20.1640.10">
    <property type="entry name" value="Multidrug efflux transporter AcrB transmembrane domain"/>
    <property type="match status" value="2"/>
</dbReference>
<dbReference type="InterPro" id="IPR001036">
    <property type="entry name" value="Acrflvin-R"/>
</dbReference>
<feature type="transmembrane region" description="Helical" evidence="1">
    <location>
        <begin position="875"/>
        <end position="895"/>
    </location>
</feature>
<evidence type="ECO:0000313" key="2">
    <source>
        <dbReference type="EMBL" id="ASG66840.1"/>
    </source>
</evidence>
<dbReference type="Gene3D" id="3.30.70.1430">
    <property type="entry name" value="Multidrug efflux transporter AcrB pore domain"/>
    <property type="match status" value="2"/>
</dbReference>
<feature type="transmembrane region" description="Helical" evidence="1">
    <location>
        <begin position="954"/>
        <end position="975"/>
    </location>
</feature>
<gene>
    <name evidence="2" type="ORF">CEW91_12135</name>
</gene>
<feature type="transmembrane region" description="Helical" evidence="1">
    <location>
        <begin position="464"/>
        <end position="491"/>
    </location>
</feature>
<protein>
    <submittedName>
        <fullName evidence="2">Acriflavine resistance protein B</fullName>
    </submittedName>
</protein>
<dbReference type="RefSeq" id="WP_088769289.1">
    <property type="nucleotide sequence ID" value="NZ_CP022133.1"/>
</dbReference>
<dbReference type="PANTHER" id="PTHR32063:SF0">
    <property type="entry name" value="SWARMING MOTILITY PROTEIN SWRC"/>
    <property type="match status" value="1"/>
</dbReference>
<sequence length="1031" mass="112959">MSLIKSSHKNPFATVVAFLIVIILGTTALINLPVQLMPNIDKPVITVLNSWRSAAPEEMESEIVEPQEEIIKNIVGVESIKTSVRNGMSFTTIEFNLEQDMQQAFINVINALNQVQGMPIEAAEPMTILGEYQAGTATMMIRKLGENQTKDFTEYQELIKHKVAPRLRNIPGVTNVNLASYLNNQLQVTFDPYKLAALGITIPKLMSRVTESKDFSGGFADVGRREYSVRYQGQFSPEELEQLVVSHNEGRPVYLGEVADVVLGYQKQYNFIYRNSQPGFYISLDASKKANTIEIFEHLNKVIAELNEHELNPRGLDMVLSFDSSSVIKRAINLVQSNLSIGIALALLMLYWMIRGVRSTLLISITIPVSLSAALLGLSFLDRSLNIISLAGLAFSTGLVLDAAIVVQENIVRLRQQGLGLKEAVVKGAQEVSRALFAATVTTVAIFLPVIFMGGVAGQLFHDLAVTMSIAVVASTLTALLLLPVVAAFILKGTSEQVKPLPAWGSLAAFYQRYCRTPKQIMSWAVGLGFSSILCIFFLMPKTDFLPEAKFEGIIAVLQTPPSTNYCVLEEELAREIIERLELYRAGEKLPKIKDFNVTMSSGGKAVFIYPEDPSKSAELLQAVRTDVLSGLPDTKGFAFNMSLINSVKVGSGRSVYMDFTGQLDDTTDIVMQRTMKLIGDRIPGSYIRRVPNAQAVQAELQITPNNYAIANSGLNRNQVGQVIRSMTDGQFVGEHYDGLVRRDVIVKTHAWNTPEELAAMPVYTPGSGIQTIDQLTQQRRTVSATELRRLDGQRALTIGVTPPDNVSLEDTIAVLQELKLEAEQQLSNQTFISLSGGADDLKETVDTMVTNFAFAILILLLIMAAIFRSVVDSLLVLLTTPVAVAGGTLGLWILNLFKFQPLDLLTMIGFVILLGLVVNNAILMIEKTRHAQQRGLTISEAIAEAISQRVRPIYMSSLTSVVGMLPLALIPGAGSELYQGLAVVILSGMAISTLFTVFAISSLLYIAERLSPKRFVLEPSVSSRIPTSTL</sequence>
<feature type="transmembrane region" description="Helical" evidence="1">
    <location>
        <begin position="907"/>
        <end position="926"/>
    </location>
</feature>
<dbReference type="SUPFAM" id="SSF82693">
    <property type="entry name" value="Multidrug efflux transporter AcrB pore domain, PN1, PN2, PC1 and PC2 subdomains"/>
    <property type="match status" value="2"/>
</dbReference>
<proteinExistence type="predicted"/>